<dbReference type="PRINTS" id="PR01775">
    <property type="entry name" value="GLFROXRDTASE"/>
</dbReference>
<dbReference type="OrthoDB" id="9795543at2"/>
<dbReference type="Gene3D" id="3.30.360.10">
    <property type="entry name" value="Dihydrodipicolinate Reductase, domain 2"/>
    <property type="match status" value="1"/>
</dbReference>
<keyword evidence="2" id="KW-0560">Oxidoreductase</keyword>
<accession>A0A2V4BNH9</accession>
<dbReference type="SUPFAM" id="SSF55347">
    <property type="entry name" value="Glyceraldehyde-3-phosphate dehydrogenase-like, C-terminal domain"/>
    <property type="match status" value="1"/>
</dbReference>
<dbReference type="RefSeq" id="WP_110306795.1">
    <property type="nucleotide sequence ID" value="NZ_QJHK01000009.1"/>
</dbReference>
<dbReference type="PANTHER" id="PTHR22604">
    <property type="entry name" value="OXIDOREDUCTASES"/>
    <property type="match status" value="1"/>
</dbReference>
<protein>
    <submittedName>
        <fullName evidence="5">Glucose-fructose oxidoreductase</fullName>
    </submittedName>
</protein>
<dbReference type="Pfam" id="PF01408">
    <property type="entry name" value="GFO_IDH_MocA"/>
    <property type="match status" value="1"/>
</dbReference>
<dbReference type="InterPro" id="IPR050984">
    <property type="entry name" value="Gfo/Idh/MocA_domain"/>
</dbReference>
<feature type="domain" description="GFO/IDH/MocA-like oxidoreductase" evidence="4">
    <location>
        <begin position="177"/>
        <end position="292"/>
    </location>
</feature>
<gene>
    <name evidence="5" type="ORF">DMB65_11485</name>
</gene>
<comment type="caution">
    <text evidence="5">The sequence shown here is derived from an EMBL/GenBank/DDBJ whole genome shotgun (WGS) entry which is preliminary data.</text>
</comment>
<dbReference type="Pfam" id="PF22725">
    <property type="entry name" value="GFO_IDH_MocA_C3"/>
    <property type="match status" value="1"/>
</dbReference>
<organism evidence="5 6">
    <name type="scientific">Flavobacterium cheongpyeongense</name>
    <dbReference type="NCBI Taxonomy" id="2212651"/>
    <lineage>
        <taxon>Bacteria</taxon>
        <taxon>Pseudomonadati</taxon>
        <taxon>Bacteroidota</taxon>
        <taxon>Flavobacteriia</taxon>
        <taxon>Flavobacteriales</taxon>
        <taxon>Flavobacteriaceae</taxon>
        <taxon>Flavobacterium</taxon>
    </lineage>
</organism>
<dbReference type="InterPro" id="IPR036291">
    <property type="entry name" value="NAD(P)-bd_dom_sf"/>
</dbReference>
<dbReference type="InterPro" id="IPR000683">
    <property type="entry name" value="Gfo/Idh/MocA-like_OxRdtase_N"/>
</dbReference>
<comment type="similarity">
    <text evidence="1">Belongs to the Gfo/Idh/MocA family.</text>
</comment>
<reference evidence="5 6" key="1">
    <citation type="submission" date="2018-05" db="EMBL/GenBank/DDBJ databases">
        <title>Flavobacterium sp. strain IMCC34759, incomplete genome.</title>
        <authorList>
            <person name="Joung Y."/>
            <person name="Cho J."/>
        </authorList>
    </citation>
    <scope>NUCLEOTIDE SEQUENCE [LARGE SCALE GENOMIC DNA]</scope>
    <source>
        <strain evidence="5 6">IMCC34759</strain>
    </source>
</reference>
<keyword evidence="6" id="KW-1185">Reference proteome</keyword>
<evidence type="ECO:0000313" key="6">
    <source>
        <dbReference type="Proteomes" id="UP000247903"/>
    </source>
</evidence>
<dbReference type="Proteomes" id="UP000247903">
    <property type="component" value="Unassembled WGS sequence"/>
</dbReference>
<name>A0A2V4BNH9_9FLAO</name>
<evidence type="ECO:0000313" key="5">
    <source>
        <dbReference type="EMBL" id="PXY40529.1"/>
    </source>
</evidence>
<evidence type="ECO:0000259" key="3">
    <source>
        <dbReference type="Pfam" id="PF01408"/>
    </source>
</evidence>
<evidence type="ECO:0000259" key="4">
    <source>
        <dbReference type="Pfam" id="PF22725"/>
    </source>
</evidence>
<sequence length="386" mass="42955">MEKISRRSFVNKFGVGVGASVVMTTLPSFLAESLEDKTPYTGKKLNIALCGLGNYASLLAEGLQVSEYCQLSGIITGTPSKAEKWKKQYNIPEKNIYNYENFDTIVKNKDIDLVYVVTPNALHKEFTVRAAKSGKHVIVEKPMAITIEDCEEMIKVCNDNNVQLAMGYRLHYEPNHLEIKRLGQEKVLGQVRYIEAGLGYSTYDIHDSNKPVNLNARNEWRLTKKLAGGGPLINLGVYCIQVSRYVLGEEPIAVTAQFGTINNRNRFTQVEENITWQMEFPSGAVANCSSSYGFGIDRFYAAADDGFFEMSPAVSYGPFVGKTSDGKVFNFPVINQQQTQMDAICKVILENKKLPNHITGEEGIKDVKIINAIYKAAESGKKVSLK</sequence>
<dbReference type="SUPFAM" id="SSF51735">
    <property type="entry name" value="NAD(P)-binding Rossmann-fold domains"/>
    <property type="match status" value="1"/>
</dbReference>
<dbReference type="InterPro" id="IPR008354">
    <property type="entry name" value="Glc-Fru_OxRdtase_bac"/>
</dbReference>
<dbReference type="GO" id="GO:0000166">
    <property type="term" value="F:nucleotide binding"/>
    <property type="evidence" value="ECO:0007669"/>
    <property type="project" value="InterPro"/>
</dbReference>
<dbReference type="AlphaFoldDB" id="A0A2V4BNH9"/>
<feature type="domain" description="Gfo/Idh/MocA-like oxidoreductase N-terminal" evidence="3">
    <location>
        <begin position="45"/>
        <end position="168"/>
    </location>
</feature>
<proteinExistence type="inferred from homology"/>
<evidence type="ECO:0000256" key="2">
    <source>
        <dbReference type="ARBA" id="ARBA00023002"/>
    </source>
</evidence>
<evidence type="ECO:0000256" key="1">
    <source>
        <dbReference type="ARBA" id="ARBA00010928"/>
    </source>
</evidence>
<dbReference type="EMBL" id="QJHK01000009">
    <property type="protein sequence ID" value="PXY40529.1"/>
    <property type="molecule type" value="Genomic_DNA"/>
</dbReference>
<dbReference type="PANTHER" id="PTHR22604:SF105">
    <property type="entry name" value="TRANS-1,2-DIHYDROBENZENE-1,2-DIOL DEHYDROGENASE"/>
    <property type="match status" value="1"/>
</dbReference>
<dbReference type="Gene3D" id="3.40.50.720">
    <property type="entry name" value="NAD(P)-binding Rossmann-like Domain"/>
    <property type="match status" value="1"/>
</dbReference>
<dbReference type="GO" id="GO:0016491">
    <property type="term" value="F:oxidoreductase activity"/>
    <property type="evidence" value="ECO:0007669"/>
    <property type="project" value="UniProtKB-KW"/>
</dbReference>
<dbReference type="InterPro" id="IPR055170">
    <property type="entry name" value="GFO_IDH_MocA-like_dom"/>
</dbReference>